<dbReference type="OrthoDB" id="9770099at2"/>
<dbReference type="AlphaFoldDB" id="A0A069REV3"/>
<sequence>MNNSDLISMGFKNLWRRKARTILTILGVIIGTSSIVIMLSLGIAMNENFKHQLEKMGSINVIDVYSGDRYGDDDERQKKGEVQLNDDMLKQFEAISGVEVVTPVIEKYVVITAGNLQADMSIIAMDPSKMKDMGIKLAKGRFVNEHDKNALIFGAKTGENFYDPKSRDPYEDMGENNIDIMNERLKLSMDGGARESHSSAIKVDAVGVIQEGSYESDWSAYTSIETLEKMIEKNEKQMKKQSKDAEDGKENKKNRKKDKGYEKAKVKVEDIERVEEVKAVIEGMGFQARSLTEILEQMKKTSAGIQAVLGGIGAVSLFVAALGITNTMIMSIYERTREIGVMKVIGAKISDIKRLFLFEAGMIGFTGGVVGILLSYCVSLLINHVGKSLMGEFGEQASISVIPIWLVLSALVFSTFVGLASGYYPARRAMNLSALEAIKNE</sequence>
<evidence type="ECO:0000256" key="7">
    <source>
        <dbReference type="SAM" id="MobiDB-lite"/>
    </source>
</evidence>
<proteinExistence type="inferred from homology"/>
<dbReference type="Proteomes" id="UP000027946">
    <property type="component" value="Unassembled WGS sequence"/>
</dbReference>
<feature type="domain" description="ABC3 transporter permease C-terminal" evidence="9">
    <location>
        <begin position="312"/>
        <end position="433"/>
    </location>
</feature>
<evidence type="ECO:0000313" key="12">
    <source>
        <dbReference type="Proteomes" id="UP000027946"/>
    </source>
</evidence>
<feature type="compositionally biased region" description="Basic and acidic residues" evidence="7">
    <location>
        <begin position="234"/>
        <end position="251"/>
    </location>
</feature>
<evidence type="ECO:0000259" key="10">
    <source>
        <dbReference type="Pfam" id="PF12704"/>
    </source>
</evidence>
<feature type="transmembrane region" description="Helical" evidence="8">
    <location>
        <begin position="402"/>
        <end position="424"/>
    </location>
</feature>
<evidence type="ECO:0000256" key="6">
    <source>
        <dbReference type="ARBA" id="ARBA00038076"/>
    </source>
</evidence>
<evidence type="ECO:0000259" key="9">
    <source>
        <dbReference type="Pfam" id="PF02687"/>
    </source>
</evidence>
<keyword evidence="3 8" id="KW-0812">Transmembrane</keyword>
<feature type="transmembrane region" description="Helical" evidence="8">
    <location>
        <begin position="21"/>
        <end position="45"/>
    </location>
</feature>
<protein>
    <submittedName>
        <fullName evidence="11">Putative ABC transporter permease</fullName>
    </submittedName>
</protein>
<keyword evidence="4 8" id="KW-1133">Transmembrane helix</keyword>
<dbReference type="InterPro" id="IPR025857">
    <property type="entry name" value="MacB_PCD"/>
</dbReference>
<gene>
    <name evidence="11" type="ORF">CLIT_13c00470</name>
</gene>
<keyword evidence="2" id="KW-1003">Cell membrane</keyword>
<feature type="transmembrane region" description="Helical" evidence="8">
    <location>
        <begin position="307"/>
        <end position="333"/>
    </location>
</feature>
<dbReference type="InterPro" id="IPR050250">
    <property type="entry name" value="Macrolide_Exporter_MacB"/>
</dbReference>
<feature type="transmembrane region" description="Helical" evidence="8">
    <location>
        <begin position="354"/>
        <end position="382"/>
    </location>
</feature>
<dbReference type="GO" id="GO:0005886">
    <property type="term" value="C:plasma membrane"/>
    <property type="evidence" value="ECO:0007669"/>
    <property type="project" value="UniProtKB-SubCell"/>
</dbReference>
<keyword evidence="12" id="KW-1185">Reference proteome</keyword>
<dbReference type="GO" id="GO:0022857">
    <property type="term" value="F:transmembrane transporter activity"/>
    <property type="evidence" value="ECO:0007669"/>
    <property type="project" value="TreeGrafter"/>
</dbReference>
<dbReference type="PANTHER" id="PTHR30572">
    <property type="entry name" value="MEMBRANE COMPONENT OF TRANSPORTER-RELATED"/>
    <property type="match status" value="1"/>
</dbReference>
<dbReference type="PANTHER" id="PTHR30572:SF4">
    <property type="entry name" value="ABC TRANSPORTER PERMEASE YTRF"/>
    <property type="match status" value="1"/>
</dbReference>
<name>A0A069REV3_PEPLI</name>
<evidence type="ECO:0000256" key="5">
    <source>
        <dbReference type="ARBA" id="ARBA00023136"/>
    </source>
</evidence>
<feature type="region of interest" description="Disordered" evidence="7">
    <location>
        <begin position="234"/>
        <end position="259"/>
    </location>
</feature>
<feature type="domain" description="MacB-like periplasmic core" evidence="10">
    <location>
        <begin position="21"/>
        <end position="281"/>
    </location>
</feature>
<dbReference type="Pfam" id="PF12704">
    <property type="entry name" value="MacB_PCD"/>
    <property type="match status" value="1"/>
</dbReference>
<evidence type="ECO:0000256" key="1">
    <source>
        <dbReference type="ARBA" id="ARBA00004651"/>
    </source>
</evidence>
<dbReference type="STRING" id="1121324.CLIT_13c00470"/>
<evidence type="ECO:0000256" key="3">
    <source>
        <dbReference type="ARBA" id="ARBA00022692"/>
    </source>
</evidence>
<dbReference type="eggNOG" id="COG4591">
    <property type="taxonomic scope" value="Bacteria"/>
</dbReference>
<accession>A0A069REV3</accession>
<evidence type="ECO:0000256" key="2">
    <source>
        <dbReference type="ARBA" id="ARBA00022475"/>
    </source>
</evidence>
<reference evidence="11 12" key="1">
    <citation type="submission" date="2014-03" db="EMBL/GenBank/DDBJ databases">
        <title>Genome sequence of Clostridium litorale W6, DSM 5388.</title>
        <authorList>
            <person name="Poehlein A."/>
            <person name="Jagirdar A."/>
            <person name="Khonsari B."/>
            <person name="Chibani C.M."/>
            <person name="Gutierrez Gutierrez D.A."/>
            <person name="Davydova E."/>
            <person name="Alghaithi H.S."/>
            <person name="Nair K.P."/>
            <person name="Dhamotharan K."/>
            <person name="Chandran L."/>
            <person name="G W."/>
            <person name="Daniel R."/>
        </authorList>
    </citation>
    <scope>NUCLEOTIDE SEQUENCE [LARGE SCALE GENOMIC DNA]</scope>
    <source>
        <strain evidence="11 12">W6</strain>
    </source>
</reference>
<evidence type="ECO:0000256" key="8">
    <source>
        <dbReference type="SAM" id="Phobius"/>
    </source>
</evidence>
<comment type="similarity">
    <text evidence="6">Belongs to the ABC-4 integral membrane protein family.</text>
</comment>
<organism evidence="11 12">
    <name type="scientific">Peptoclostridium litorale DSM 5388</name>
    <dbReference type="NCBI Taxonomy" id="1121324"/>
    <lineage>
        <taxon>Bacteria</taxon>
        <taxon>Bacillati</taxon>
        <taxon>Bacillota</taxon>
        <taxon>Clostridia</taxon>
        <taxon>Peptostreptococcales</taxon>
        <taxon>Peptoclostridiaceae</taxon>
        <taxon>Peptoclostridium</taxon>
    </lineage>
</organism>
<evidence type="ECO:0000313" key="11">
    <source>
        <dbReference type="EMBL" id="KDR94725.1"/>
    </source>
</evidence>
<evidence type="ECO:0000256" key="4">
    <source>
        <dbReference type="ARBA" id="ARBA00022989"/>
    </source>
</evidence>
<comment type="caution">
    <text evidence="11">The sequence shown here is derived from an EMBL/GenBank/DDBJ whole genome shotgun (WGS) entry which is preliminary data.</text>
</comment>
<keyword evidence="5 8" id="KW-0472">Membrane</keyword>
<dbReference type="RefSeq" id="WP_038265804.1">
    <property type="nucleotide sequence ID" value="NZ_FSRH01000017.1"/>
</dbReference>
<dbReference type="Pfam" id="PF02687">
    <property type="entry name" value="FtsX"/>
    <property type="match status" value="1"/>
</dbReference>
<dbReference type="EMBL" id="JJMM01000013">
    <property type="protein sequence ID" value="KDR94725.1"/>
    <property type="molecule type" value="Genomic_DNA"/>
</dbReference>
<comment type="subcellular location">
    <subcellularLocation>
        <location evidence="1">Cell membrane</location>
        <topology evidence="1">Multi-pass membrane protein</topology>
    </subcellularLocation>
</comment>
<dbReference type="InterPro" id="IPR003838">
    <property type="entry name" value="ABC3_permease_C"/>
</dbReference>